<accession>A0A9X2ZCT1</accession>
<dbReference type="EMBL" id="JAOZEW010000016">
    <property type="protein sequence ID" value="MCV9929011.1"/>
    <property type="molecule type" value="Genomic_DNA"/>
</dbReference>
<dbReference type="RefSeq" id="WP_264207115.1">
    <property type="nucleotide sequence ID" value="NZ_JAOZEW010000016.1"/>
</dbReference>
<dbReference type="Proteomes" id="UP001151079">
    <property type="component" value="Unassembled WGS sequence"/>
</dbReference>
<evidence type="ECO:0000313" key="3">
    <source>
        <dbReference type="Proteomes" id="UP001151079"/>
    </source>
</evidence>
<feature type="transmembrane region" description="Helical" evidence="1">
    <location>
        <begin position="101"/>
        <end position="118"/>
    </location>
</feature>
<feature type="transmembrane region" description="Helical" evidence="1">
    <location>
        <begin position="162"/>
        <end position="186"/>
    </location>
</feature>
<feature type="transmembrane region" description="Helical" evidence="1">
    <location>
        <begin position="77"/>
        <end position="95"/>
    </location>
</feature>
<keyword evidence="1" id="KW-1133">Transmembrane helix</keyword>
<protein>
    <submittedName>
        <fullName evidence="2">Uncharacterized protein</fullName>
    </submittedName>
</protein>
<feature type="transmembrane region" description="Helical" evidence="1">
    <location>
        <begin position="7"/>
        <end position="27"/>
    </location>
</feature>
<gene>
    <name evidence="2" type="ORF">OIU83_15200</name>
</gene>
<reference evidence="2" key="1">
    <citation type="submission" date="2022-10" db="EMBL/GenBank/DDBJ databases">
        <title>Two novel species of Flavobacterium.</title>
        <authorList>
            <person name="Liu Q."/>
            <person name="Xin Y.-H."/>
        </authorList>
    </citation>
    <scope>NUCLEOTIDE SEQUENCE</scope>
    <source>
        <strain evidence="2">LS1R49</strain>
    </source>
</reference>
<comment type="caution">
    <text evidence="2">The sequence shown here is derived from an EMBL/GenBank/DDBJ whole genome shotgun (WGS) entry which is preliminary data.</text>
</comment>
<feature type="transmembrane region" description="Helical" evidence="1">
    <location>
        <begin position="39"/>
        <end position="65"/>
    </location>
</feature>
<feature type="transmembrane region" description="Helical" evidence="1">
    <location>
        <begin position="125"/>
        <end position="150"/>
    </location>
</feature>
<dbReference type="AlphaFoldDB" id="A0A9X2ZCT1"/>
<keyword evidence="1" id="KW-0472">Membrane</keyword>
<evidence type="ECO:0000256" key="1">
    <source>
        <dbReference type="SAM" id="Phobius"/>
    </source>
</evidence>
<name>A0A9X2ZCT1_9FLAO</name>
<keyword evidence="1" id="KW-0812">Transmembrane</keyword>
<proteinExistence type="predicted"/>
<evidence type="ECO:0000313" key="2">
    <source>
        <dbReference type="EMBL" id="MCV9929011.1"/>
    </source>
</evidence>
<keyword evidence="3" id="KW-1185">Reference proteome</keyword>
<organism evidence="2 3">
    <name type="scientific">Flavobacterium shii</name>
    <dbReference type="NCBI Taxonomy" id="2987687"/>
    <lineage>
        <taxon>Bacteria</taxon>
        <taxon>Pseudomonadati</taxon>
        <taxon>Bacteroidota</taxon>
        <taxon>Flavobacteriia</taxon>
        <taxon>Flavobacteriales</taxon>
        <taxon>Flavobacteriaceae</taxon>
        <taxon>Flavobacterium</taxon>
    </lineage>
</organism>
<sequence>MIIKRIIYIIISTLSVLNSIYLSNLYLEAFMLDDMNQELSSNFILIIVSPLFIFIIIATISYFIYKIRNVNFNFRSDLIFILCGPVFFLYKSLQFDNPRQLLQGVGFLIEILSIAFTIGRDKDSLLFKLFGVVFLWVVVGTICFSLTGIFEQYLGYKDLRDSNIRLLFTAIFYHLFNACFLFYSYLPKSMTEKGILKMGGYNT</sequence>